<proteinExistence type="predicted"/>
<gene>
    <name evidence="1" type="ORF">BT96DRAFT_942412</name>
</gene>
<dbReference type="EMBL" id="ML769530">
    <property type="protein sequence ID" value="KAE9395509.1"/>
    <property type="molecule type" value="Genomic_DNA"/>
</dbReference>
<dbReference type="AlphaFoldDB" id="A0A6A4HB33"/>
<name>A0A6A4HB33_9AGAR</name>
<dbReference type="OrthoDB" id="198652at2759"/>
<keyword evidence="2" id="KW-1185">Reference proteome</keyword>
<protein>
    <submittedName>
        <fullName evidence="1">Uncharacterized protein</fullName>
    </submittedName>
</protein>
<sequence length="243" mass="27964">MDNCFSIALEEDMEHYEPYDLLLPQEQVKLLQLWDFLGIPHKQLKQVWGKTLTIISFEVDPNALTVMLPADSRNKLVAQVKWFAGLRQRTLQEWQQLAGWINCLLNVFPRLCPTLPNVYDKIKGKSKQSALIFVNKSVKDNLTWFVECIETLSGMLLFVAMDWDPLRDFDTVIYSNACLKGMGFWVLDKDLGFSGETDQSSPMVHLIFFWEALTILATLHLFHLQITEEQQSNPSIPPSDLTV</sequence>
<dbReference type="Proteomes" id="UP000799118">
    <property type="component" value="Unassembled WGS sequence"/>
</dbReference>
<reference evidence="1" key="1">
    <citation type="journal article" date="2019" name="Environ. Microbiol.">
        <title>Fungal ecological strategies reflected in gene transcription - a case study of two litter decomposers.</title>
        <authorList>
            <person name="Barbi F."/>
            <person name="Kohler A."/>
            <person name="Barry K."/>
            <person name="Baskaran P."/>
            <person name="Daum C."/>
            <person name="Fauchery L."/>
            <person name="Ihrmark K."/>
            <person name="Kuo A."/>
            <person name="LaButti K."/>
            <person name="Lipzen A."/>
            <person name="Morin E."/>
            <person name="Grigoriev I.V."/>
            <person name="Henrissat B."/>
            <person name="Lindahl B."/>
            <person name="Martin F."/>
        </authorList>
    </citation>
    <scope>NUCLEOTIDE SEQUENCE</scope>
    <source>
        <strain evidence="1">JB14</strain>
    </source>
</reference>
<organism evidence="1 2">
    <name type="scientific">Gymnopus androsaceus JB14</name>
    <dbReference type="NCBI Taxonomy" id="1447944"/>
    <lineage>
        <taxon>Eukaryota</taxon>
        <taxon>Fungi</taxon>
        <taxon>Dikarya</taxon>
        <taxon>Basidiomycota</taxon>
        <taxon>Agaricomycotina</taxon>
        <taxon>Agaricomycetes</taxon>
        <taxon>Agaricomycetidae</taxon>
        <taxon>Agaricales</taxon>
        <taxon>Marasmiineae</taxon>
        <taxon>Omphalotaceae</taxon>
        <taxon>Gymnopus</taxon>
    </lineage>
</organism>
<evidence type="ECO:0000313" key="2">
    <source>
        <dbReference type="Proteomes" id="UP000799118"/>
    </source>
</evidence>
<accession>A0A6A4HB33</accession>
<evidence type="ECO:0000313" key="1">
    <source>
        <dbReference type="EMBL" id="KAE9395509.1"/>
    </source>
</evidence>